<evidence type="ECO:0000313" key="2">
    <source>
        <dbReference type="EMBL" id="OAQ24832.1"/>
    </source>
</evidence>
<feature type="chain" id="PRO_5008275957" evidence="1">
    <location>
        <begin position="24"/>
        <end position="71"/>
    </location>
</feature>
<protein>
    <submittedName>
        <fullName evidence="2">Uncharacterized protein</fullName>
    </submittedName>
</protein>
<sequence>MIFNKLSLITLTVVALVAGAVDASVIPEKRATCLSLGSSCSVIPDITRPRCCNFLVCDMKTAKCKSGITIN</sequence>
<keyword evidence="3" id="KW-1185">Reference proteome</keyword>
<gene>
    <name evidence="2" type="ORF">K457DRAFT_141637</name>
</gene>
<dbReference type="Proteomes" id="UP000078512">
    <property type="component" value="Unassembled WGS sequence"/>
</dbReference>
<reference evidence="2 3" key="1">
    <citation type="submission" date="2016-05" db="EMBL/GenBank/DDBJ databases">
        <title>Genome sequencing reveals origins of a unique bacterial endosymbiosis in the earliest lineages of terrestrial Fungi.</title>
        <authorList>
            <consortium name="DOE Joint Genome Institute"/>
            <person name="Uehling J."/>
            <person name="Gryganskyi A."/>
            <person name="Hameed K."/>
            <person name="Tschaplinski T."/>
            <person name="Misztal P."/>
            <person name="Wu S."/>
            <person name="Desiro A."/>
            <person name="Vande Pol N."/>
            <person name="Du Z.-Y."/>
            <person name="Zienkiewicz A."/>
            <person name="Zienkiewicz K."/>
            <person name="Morin E."/>
            <person name="Tisserant E."/>
            <person name="Splivallo R."/>
            <person name="Hainaut M."/>
            <person name="Henrissat B."/>
            <person name="Ohm R."/>
            <person name="Kuo A."/>
            <person name="Yan J."/>
            <person name="Lipzen A."/>
            <person name="Nolan M."/>
            <person name="Labutti K."/>
            <person name="Barry K."/>
            <person name="Goldstein A."/>
            <person name="Labbe J."/>
            <person name="Schadt C."/>
            <person name="Tuskan G."/>
            <person name="Grigoriev I."/>
            <person name="Martin F."/>
            <person name="Vilgalys R."/>
            <person name="Bonito G."/>
        </authorList>
    </citation>
    <scope>NUCLEOTIDE SEQUENCE [LARGE SCALE GENOMIC DNA]</scope>
    <source>
        <strain evidence="2 3">AG-77</strain>
    </source>
</reference>
<proteinExistence type="predicted"/>
<dbReference type="OrthoDB" id="2401361at2759"/>
<feature type="signal peptide" evidence="1">
    <location>
        <begin position="1"/>
        <end position="23"/>
    </location>
</feature>
<name>A0A197JI13_9FUNG</name>
<keyword evidence="1" id="KW-0732">Signal</keyword>
<organism evidence="2 3">
    <name type="scientific">Linnemannia elongata AG-77</name>
    <dbReference type="NCBI Taxonomy" id="1314771"/>
    <lineage>
        <taxon>Eukaryota</taxon>
        <taxon>Fungi</taxon>
        <taxon>Fungi incertae sedis</taxon>
        <taxon>Mucoromycota</taxon>
        <taxon>Mortierellomycotina</taxon>
        <taxon>Mortierellomycetes</taxon>
        <taxon>Mortierellales</taxon>
        <taxon>Mortierellaceae</taxon>
        <taxon>Linnemannia</taxon>
    </lineage>
</organism>
<evidence type="ECO:0000256" key="1">
    <source>
        <dbReference type="SAM" id="SignalP"/>
    </source>
</evidence>
<dbReference type="AlphaFoldDB" id="A0A197JI13"/>
<dbReference type="EMBL" id="KV442087">
    <property type="protein sequence ID" value="OAQ24832.1"/>
    <property type="molecule type" value="Genomic_DNA"/>
</dbReference>
<accession>A0A197JI13</accession>
<evidence type="ECO:0000313" key="3">
    <source>
        <dbReference type="Proteomes" id="UP000078512"/>
    </source>
</evidence>